<name>A0ABM3DYV2_SALSA</name>
<protein>
    <recommendedName>
        <fullName evidence="3">non-specific serine/threonine protein kinase</fullName>
        <ecNumber evidence="3">2.7.11.1</ecNumber>
    </recommendedName>
</protein>
<dbReference type="InterPro" id="IPR032415">
    <property type="entry name" value="TRPM_tetra"/>
</dbReference>
<dbReference type="Gene3D" id="1.20.5.1010">
    <property type="entry name" value="TRPM, tetramerisation domain"/>
    <property type="match status" value="1"/>
</dbReference>
<dbReference type="PROSITE" id="PS51158">
    <property type="entry name" value="ALPHA_KINASE"/>
    <property type="match status" value="1"/>
</dbReference>
<evidence type="ECO:0000256" key="8">
    <source>
        <dbReference type="ARBA" id="ARBA00022568"/>
    </source>
</evidence>
<dbReference type="PANTHER" id="PTHR13800">
    <property type="entry name" value="TRANSIENT RECEPTOR POTENTIAL CATION CHANNEL, SUBFAMILY M, MEMBER 6"/>
    <property type="match status" value="1"/>
</dbReference>
<evidence type="ECO:0000313" key="30">
    <source>
        <dbReference type="Proteomes" id="UP001652741"/>
    </source>
</evidence>
<evidence type="ECO:0000256" key="20">
    <source>
        <dbReference type="ARBA" id="ARBA00023303"/>
    </source>
</evidence>
<evidence type="ECO:0000256" key="28">
    <source>
        <dbReference type="SAM" id="Phobius"/>
    </source>
</evidence>
<reference evidence="31" key="1">
    <citation type="submission" date="2025-08" db="UniProtKB">
        <authorList>
            <consortium name="RefSeq"/>
        </authorList>
    </citation>
    <scope>IDENTIFICATION</scope>
</reference>
<evidence type="ECO:0000256" key="25">
    <source>
        <dbReference type="ARBA" id="ARBA00047899"/>
    </source>
</evidence>
<keyword evidence="7" id="KW-0597">Phosphoprotein</keyword>
<keyword evidence="8" id="KW-0109">Calcium transport</keyword>
<keyword evidence="6" id="KW-0723">Serine/threonine-protein kinase</keyword>
<keyword evidence="15" id="KW-0106">Calcium</keyword>
<evidence type="ECO:0000256" key="18">
    <source>
        <dbReference type="ARBA" id="ARBA00023136"/>
    </source>
</evidence>
<dbReference type="GeneID" id="106587669"/>
<evidence type="ECO:0000256" key="3">
    <source>
        <dbReference type="ARBA" id="ARBA00012513"/>
    </source>
</evidence>
<comment type="subcellular location">
    <subcellularLocation>
        <location evidence="2">Cell membrane</location>
        <topology evidence="2">Multi-pass membrane protein</topology>
    </subcellularLocation>
    <subcellularLocation>
        <location evidence="1">Nucleus</location>
    </subcellularLocation>
</comment>
<evidence type="ECO:0000256" key="15">
    <source>
        <dbReference type="ARBA" id="ARBA00022837"/>
    </source>
</evidence>
<feature type="transmembrane region" description="Helical" evidence="28">
    <location>
        <begin position="1087"/>
        <end position="1110"/>
    </location>
</feature>
<dbReference type="InterPro" id="IPR004166">
    <property type="entry name" value="a-kinase_dom"/>
</dbReference>
<gene>
    <name evidence="31" type="primary">trpm7</name>
</gene>
<evidence type="ECO:0000256" key="16">
    <source>
        <dbReference type="ARBA" id="ARBA00022989"/>
    </source>
</evidence>
<evidence type="ECO:0000256" key="27">
    <source>
        <dbReference type="SAM" id="MobiDB-lite"/>
    </source>
</evidence>
<feature type="transmembrane region" description="Helical" evidence="28">
    <location>
        <begin position="776"/>
        <end position="794"/>
    </location>
</feature>
<feature type="compositionally biased region" description="Basic and acidic residues" evidence="27">
    <location>
        <begin position="608"/>
        <end position="624"/>
    </location>
</feature>
<evidence type="ECO:0000256" key="7">
    <source>
        <dbReference type="ARBA" id="ARBA00022553"/>
    </source>
</evidence>
<dbReference type="Gene3D" id="3.30.200.20">
    <property type="entry name" value="Phosphorylase Kinase, domain 1"/>
    <property type="match status" value="1"/>
</dbReference>
<keyword evidence="12" id="KW-0479">Metal-binding</keyword>
<keyword evidence="17" id="KW-0406">Ion transport</keyword>
<evidence type="ECO:0000256" key="26">
    <source>
        <dbReference type="ARBA" id="ARBA00048679"/>
    </source>
</evidence>
<keyword evidence="20" id="KW-0407">Ion channel</keyword>
<dbReference type="Pfam" id="PF18139">
    <property type="entry name" value="LSDAT_euk"/>
    <property type="match status" value="1"/>
</dbReference>
<dbReference type="InterPro" id="IPR011009">
    <property type="entry name" value="Kinase-like_dom_sf"/>
</dbReference>
<keyword evidence="10" id="KW-0808">Transferase</keyword>
<keyword evidence="11 28" id="KW-0812">Transmembrane</keyword>
<evidence type="ECO:0000313" key="31">
    <source>
        <dbReference type="RefSeq" id="XP_045563992.1"/>
    </source>
</evidence>
<comment type="catalytic activity">
    <reaction evidence="22">
        <text>Mg(2+)(in) = Mg(2+)(out)</text>
        <dbReference type="Rhea" id="RHEA:29827"/>
        <dbReference type="ChEBI" id="CHEBI:18420"/>
    </reaction>
</comment>
<evidence type="ECO:0000256" key="2">
    <source>
        <dbReference type="ARBA" id="ARBA00004651"/>
    </source>
</evidence>
<dbReference type="InterPro" id="IPR037162">
    <property type="entry name" value="TRPM_tetra_sf"/>
</dbReference>
<evidence type="ECO:0000256" key="14">
    <source>
        <dbReference type="ARBA" id="ARBA00022833"/>
    </source>
</evidence>
<comment type="catalytic activity">
    <reaction evidence="25">
        <text>L-threonyl-[protein] + ATP = O-phospho-L-threonyl-[protein] + ADP + H(+)</text>
        <dbReference type="Rhea" id="RHEA:46608"/>
        <dbReference type="Rhea" id="RHEA-COMP:11060"/>
        <dbReference type="Rhea" id="RHEA-COMP:11605"/>
        <dbReference type="ChEBI" id="CHEBI:15378"/>
        <dbReference type="ChEBI" id="CHEBI:30013"/>
        <dbReference type="ChEBI" id="CHEBI:30616"/>
        <dbReference type="ChEBI" id="CHEBI:61977"/>
        <dbReference type="ChEBI" id="CHEBI:456216"/>
        <dbReference type="EC" id="2.7.11.1"/>
    </reaction>
</comment>
<feature type="region of interest" description="Disordered" evidence="27">
    <location>
        <begin position="1434"/>
        <end position="1458"/>
    </location>
</feature>
<evidence type="ECO:0000256" key="24">
    <source>
        <dbReference type="ARBA" id="ARBA00036634"/>
    </source>
</evidence>
<dbReference type="SMART" id="SM00811">
    <property type="entry name" value="Alpha_kinase"/>
    <property type="match status" value="1"/>
</dbReference>
<feature type="transmembrane region" description="Helical" evidence="28">
    <location>
        <begin position="863"/>
        <end position="891"/>
    </location>
</feature>
<dbReference type="InterPro" id="IPR029601">
    <property type="entry name" value="TRPM7_a-kinase_dom"/>
</dbReference>
<comment type="catalytic activity">
    <reaction evidence="26">
        <text>L-seryl-[protein] + ATP = O-phospho-L-seryl-[protein] + ADP + H(+)</text>
        <dbReference type="Rhea" id="RHEA:17989"/>
        <dbReference type="Rhea" id="RHEA-COMP:9863"/>
        <dbReference type="Rhea" id="RHEA-COMP:11604"/>
        <dbReference type="ChEBI" id="CHEBI:15378"/>
        <dbReference type="ChEBI" id="CHEBI:29999"/>
        <dbReference type="ChEBI" id="CHEBI:30616"/>
        <dbReference type="ChEBI" id="CHEBI:83421"/>
        <dbReference type="ChEBI" id="CHEBI:456216"/>
        <dbReference type="EC" id="2.7.11.1"/>
    </reaction>
</comment>
<evidence type="ECO:0000256" key="11">
    <source>
        <dbReference type="ARBA" id="ARBA00022692"/>
    </source>
</evidence>
<dbReference type="Pfam" id="PF02816">
    <property type="entry name" value="Alpha_kinase"/>
    <property type="match status" value="1"/>
</dbReference>
<keyword evidence="30" id="KW-1185">Reference proteome</keyword>
<feature type="region of interest" description="Disordered" evidence="27">
    <location>
        <begin position="1492"/>
        <end position="1519"/>
    </location>
</feature>
<evidence type="ECO:0000256" key="1">
    <source>
        <dbReference type="ARBA" id="ARBA00004123"/>
    </source>
</evidence>
<dbReference type="RefSeq" id="XP_045563992.1">
    <property type="nucleotide sequence ID" value="XM_045708036.1"/>
</dbReference>
<dbReference type="SUPFAM" id="SSF56112">
    <property type="entry name" value="Protein kinase-like (PK-like)"/>
    <property type="match status" value="1"/>
</dbReference>
<feature type="transmembrane region" description="Helical" evidence="28">
    <location>
        <begin position="1006"/>
        <end position="1025"/>
    </location>
</feature>
<dbReference type="EC" id="2.7.11.1" evidence="3"/>
<evidence type="ECO:0000256" key="10">
    <source>
        <dbReference type="ARBA" id="ARBA00022679"/>
    </source>
</evidence>
<dbReference type="InterPro" id="IPR041491">
    <property type="entry name" value="TRPM_SLOG"/>
</dbReference>
<dbReference type="Pfam" id="PF00520">
    <property type="entry name" value="Ion_trans"/>
    <property type="match status" value="1"/>
</dbReference>
<evidence type="ECO:0000256" key="9">
    <source>
        <dbReference type="ARBA" id="ARBA00022673"/>
    </source>
</evidence>
<keyword evidence="4" id="KW-0813">Transport</keyword>
<evidence type="ECO:0000256" key="23">
    <source>
        <dbReference type="ARBA" id="ARBA00034634"/>
    </source>
</evidence>
<feature type="domain" description="Alpha-type protein kinase" evidence="29">
    <location>
        <begin position="1659"/>
        <end position="1889"/>
    </location>
</feature>
<feature type="transmembrane region" description="Helical" evidence="28">
    <location>
        <begin position="941"/>
        <end position="961"/>
    </location>
</feature>
<comment type="catalytic activity">
    <reaction evidence="24">
        <text>Ca(2+)(in) = Ca(2+)(out)</text>
        <dbReference type="Rhea" id="RHEA:29671"/>
        <dbReference type="ChEBI" id="CHEBI:29108"/>
    </reaction>
</comment>
<evidence type="ECO:0000256" key="4">
    <source>
        <dbReference type="ARBA" id="ARBA00022448"/>
    </source>
</evidence>
<feature type="compositionally biased region" description="Polar residues" evidence="27">
    <location>
        <begin position="1492"/>
        <end position="1504"/>
    </location>
</feature>
<evidence type="ECO:0000256" key="22">
    <source>
        <dbReference type="ARBA" id="ARBA00034269"/>
    </source>
</evidence>
<evidence type="ECO:0000256" key="13">
    <source>
        <dbReference type="ARBA" id="ARBA00022777"/>
    </source>
</evidence>
<dbReference type="PANTHER" id="PTHR13800:SF8">
    <property type="entry name" value="TRANSIENT RECEPTOR POTENTIAL CATION CHANNEL SUBFAMILY M MEMBER 7"/>
    <property type="match status" value="1"/>
</dbReference>
<comment type="similarity">
    <text evidence="21">In the C-terminal section; belongs to the protein kinase superfamily. Alpha-type protein kinase family. ALPK subfamily.</text>
</comment>
<keyword evidence="19" id="KW-0539">Nucleus</keyword>
<feature type="region of interest" description="Disordered" evidence="27">
    <location>
        <begin position="563"/>
        <end position="624"/>
    </location>
</feature>
<evidence type="ECO:0000256" key="6">
    <source>
        <dbReference type="ARBA" id="ARBA00022527"/>
    </source>
</evidence>
<evidence type="ECO:0000256" key="19">
    <source>
        <dbReference type="ARBA" id="ARBA00023242"/>
    </source>
</evidence>
<dbReference type="InterPro" id="IPR050927">
    <property type="entry name" value="TRPM"/>
</dbReference>
<keyword evidence="14" id="KW-0862">Zinc</keyword>
<dbReference type="InterPro" id="IPR005821">
    <property type="entry name" value="Ion_trans_dom"/>
</dbReference>
<keyword evidence="13" id="KW-0418">Kinase</keyword>
<proteinExistence type="inferred from homology"/>
<feature type="region of interest" description="Disordered" evidence="27">
    <location>
        <begin position="1895"/>
        <end position="1921"/>
    </location>
</feature>
<evidence type="ECO:0000256" key="12">
    <source>
        <dbReference type="ARBA" id="ARBA00022723"/>
    </source>
</evidence>
<dbReference type="CDD" id="cd16971">
    <property type="entry name" value="Alpha_kinase_ChaK1_TRMP7"/>
    <property type="match status" value="1"/>
</dbReference>
<evidence type="ECO:0000256" key="17">
    <source>
        <dbReference type="ARBA" id="ARBA00023065"/>
    </source>
</evidence>
<keyword evidence="31" id="KW-0675">Receptor</keyword>
<keyword evidence="5" id="KW-1003">Cell membrane</keyword>
<keyword evidence="16 28" id="KW-1133">Transmembrane helix</keyword>
<feature type="region of interest" description="Disordered" evidence="27">
    <location>
        <begin position="1280"/>
        <end position="1301"/>
    </location>
</feature>
<dbReference type="Pfam" id="PF25508">
    <property type="entry name" value="TRPM2"/>
    <property type="match status" value="2"/>
</dbReference>
<feature type="transmembrane region" description="Helical" evidence="28">
    <location>
        <begin position="967"/>
        <end position="985"/>
    </location>
</feature>
<dbReference type="Pfam" id="PF16519">
    <property type="entry name" value="TRPM_tetra"/>
    <property type="match status" value="1"/>
</dbReference>
<feature type="compositionally biased region" description="Basic and acidic residues" evidence="27">
    <location>
        <begin position="588"/>
        <end position="600"/>
    </location>
</feature>
<evidence type="ECO:0000256" key="5">
    <source>
        <dbReference type="ARBA" id="ARBA00022475"/>
    </source>
</evidence>
<comment type="catalytic activity">
    <reaction evidence="23">
        <text>Zn(2+)(in) = Zn(2+)(out)</text>
        <dbReference type="Rhea" id="RHEA:29351"/>
        <dbReference type="ChEBI" id="CHEBI:29105"/>
    </reaction>
</comment>
<accession>A0ABM3DYV2</accession>
<dbReference type="Proteomes" id="UP001652741">
    <property type="component" value="Chromosome ssa26"/>
</dbReference>
<sequence>MFLYSALKHYRDEEDNFQSQKSWIESTFTKRECVHILPVSKDPHRCLPGCQICQQLVRCCCGRLVRQHAGFTASLAMKYSDVNLGGGAESGVQPELEEWAVDKHTQESPTDAYGIVNFQGGSHSYRAKYVRLSHDSRPESILRLMLSEWAMELPKILISVHGGIQNFDLHPRIKQVVGKGLIKAAVTTGAWILTGGVNTGVAKHVGDALKEHCSRSSRKICTIGVAPWGVIENRNDLIGRDVVAPYQTLLNPLSKLNVLNNLHSHFLLVDDGTVGKYGAEVELRRELEKHIKLQRIHARIGQSVPVVALIFEGGPNVILTVLEYLQETVPVVVCEGTGRAADILAYVHKQTEEGGGLPDGVETEIIATIKKTFNFSHSDAMHLFQTLMECMKSKELITVFHIGSEDHQDIDVAILRALLKGTNESAFDQLVLTLAWDRVDIAKNHVFVYGQQLLVGSLEQAMLDALVMDRVEFVKLLIENGVSMHRFLTITRLEELYNTKQSPTNPTLFNLVRDVKQGNLPPNYKMTLIDIGLVIEYLMGGTYRCNYTRKRFRIIYNNLHGNSRRSGRHSAGPGSHLRKSQESFSIQADKKEKTRHDHFIKTAQPYKPKLESATDQSKKKAKEEIVDIDDPETRRFPYPFNELLMWAVLMNRQKMSLFFWQHGEESMAKALVACKLCRSMGYEAKKSDVVDDTSQELKDYSKEFGTLAVDLLEQSFRQDETMAMKLLTYELKNWSNSTCLKLAVSSRLRPFVAHTCTQLLLSDMWMGRLNMRKNSWYKVILSILVPPAILLLEYKTKAEMSHIPQSQDAHQMTMEDSEHNFHNTTDNIQMDVFQEAKADDNVEVKDEAETQVRSRRLPLTRKFYAFYHAPIVKFWFNTLAYLGFLMLYSFVVLVRMPEFPSPQEWVVILYIFTSAIEKIREMFMSEAGKISQKVKVWFSDYLNLSDFLAIVTFFVGFGLRIGGEDVFVPGRTVYCLNIIFWYVRLLDILAVNQQAGPYVMMIGKMVANMFYIVVIMAVVLLSYGVPRKAILYPNEEPSWTLLKDVVFQPYWMMYGEVYAYEIDVCATDTNVKSLCSTSAWITPFLQAVYLFVQYILIVNLLIAFFNNVYLQVMSISNLVWKYQRYHFVMAYHEKPVLPPPLILLSHLVSFFSCICHKRKKDSHSYGPKLFLTEEDQKKLHDFEEQCVETYFHEKNDQFHSGSEERIRLTSDRVETMCIQLKEVGNRVNFIKRSLHTLDSQIGHLQDLSALTVDTLKTLTAQRASEASKVHNQITRELSLSKNFAPSLAPTPQDPTPQSKGVKRSVGAYFGSSFPQVSGVVVGGNMADSLFGSGVDPNPPLTLSPPEQRGDWTGLGHQATAAIEAGSSTGGSASHSAFSLCPALAPPTVSPPELRLRGHSFTQWQLTRPVQVGISDCPSSLPSVPSARAAFYVSSTPSQPSVSSHPELSLDGPDKDRTSASTSAFAVEFGAFVGHKDNLHLDLQRSFPRDISSTAAASRQLSPATQHREQGHPEGQGNMRTVNSYAGFTEFDRSPSFLHPDSSLSKRERSGVSAEDILIHEDPRAALLLERAQVKTAQASSLAPGEDSGINAASCLYRHAHLGSRKDSIGSPFKPMESYQYSAVERNNLMRLSQSIPFTPVPPRGEPVTVYRLEESSPNTINNSMSSWAHKGLCAKIEFLSKEEMGGGLRRALKVLCTWSEYDILKPGHLYIVKSFLPEVVQTWQSIYKEDTVLLLCLREIQQQRAAQKLTFAFNQMRPKTIPYSPRFLEVFLLYCHSAGQWFAIEECITGEFRKFNNNNGDEIVPTNLLEETMLAFSHWTYEYTRGELLVLDLQGVGEILTDPSVIKSGEKGSYDMIFGPANLGDDAIRNFRAKHHCNSCCRKLKLPDLKRNEYTPDKLMLPQDESHDPGSGTRHSMRLML</sequence>
<organism evidence="30 31">
    <name type="scientific">Salmo salar</name>
    <name type="common">Atlantic salmon</name>
    <dbReference type="NCBI Taxonomy" id="8030"/>
    <lineage>
        <taxon>Eukaryota</taxon>
        <taxon>Metazoa</taxon>
        <taxon>Chordata</taxon>
        <taxon>Craniata</taxon>
        <taxon>Vertebrata</taxon>
        <taxon>Euteleostomi</taxon>
        <taxon>Actinopterygii</taxon>
        <taxon>Neopterygii</taxon>
        <taxon>Teleostei</taxon>
        <taxon>Protacanthopterygii</taxon>
        <taxon>Salmoniformes</taxon>
        <taxon>Salmonidae</taxon>
        <taxon>Salmoninae</taxon>
        <taxon>Salmo</taxon>
    </lineage>
</organism>
<keyword evidence="18 28" id="KW-0472">Membrane</keyword>
<keyword evidence="9" id="KW-0107">Calcium channel</keyword>
<evidence type="ECO:0000256" key="21">
    <source>
        <dbReference type="ARBA" id="ARBA00025760"/>
    </source>
</evidence>
<feature type="compositionally biased region" description="Low complexity" evidence="27">
    <location>
        <begin position="1434"/>
        <end position="1443"/>
    </location>
</feature>
<dbReference type="Gene3D" id="3.20.200.10">
    <property type="entry name" value="MHCK/EF2 kinase"/>
    <property type="match status" value="1"/>
</dbReference>
<evidence type="ECO:0000259" key="29">
    <source>
        <dbReference type="PROSITE" id="PS51158"/>
    </source>
</evidence>
<dbReference type="InterPro" id="IPR057366">
    <property type="entry name" value="TRPM-like"/>
</dbReference>